<gene>
    <name evidence="1" type="ORF">DET52_10772</name>
</gene>
<dbReference type="PROSITE" id="PS51257">
    <property type="entry name" value="PROKAR_LIPOPROTEIN"/>
    <property type="match status" value="1"/>
</dbReference>
<dbReference type="RefSeq" id="WP_133465665.1">
    <property type="nucleotide sequence ID" value="NZ_SNWI01000007.1"/>
</dbReference>
<accession>A0A4R6GW27</accession>
<name>A0A4R6GW27_9BACT</name>
<reference evidence="1 2" key="1">
    <citation type="submission" date="2019-03" db="EMBL/GenBank/DDBJ databases">
        <title>Freshwater and sediment microbial communities from various areas in North America, analyzing microbe dynamics in response to fracking.</title>
        <authorList>
            <person name="Lamendella R."/>
        </authorList>
    </citation>
    <scope>NUCLEOTIDE SEQUENCE [LARGE SCALE GENOMIC DNA]</scope>
    <source>
        <strain evidence="1 2">114D</strain>
    </source>
</reference>
<comment type="caution">
    <text evidence="1">The sequence shown here is derived from an EMBL/GenBank/DDBJ whole genome shotgun (WGS) entry which is preliminary data.</text>
</comment>
<evidence type="ECO:0000313" key="2">
    <source>
        <dbReference type="Proteomes" id="UP000294848"/>
    </source>
</evidence>
<dbReference type="EMBL" id="SNWI01000007">
    <property type="protein sequence ID" value="TDN98944.1"/>
    <property type="molecule type" value="Genomic_DNA"/>
</dbReference>
<organism evidence="1 2">
    <name type="scientific">Sunxiuqinia elliptica</name>
    <dbReference type="NCBI Taxonomy" id="655355"/>
    <lineage>
        <taxon>Bacteria</taxon>
        <taxon>Pseudomonadati</taxon>
        <taxon>Bacteroidota</taxon>
        <taxon>Bacteroidia</taxon>
        <taxon>Marinilabiliales</taxon>
        <taxon>Prolixibacteraceae</taxon>
        <taxon>Sunxiuqinia</taxon>
    </lineage>
</organism>
<dbReference type="OrthoDB" id="1036567at2"/>
<sequence>MKTENVFKLLLLTFVTFFLGACDDDDPEPLSFYYDYYEVPVNGTRYIGPQTGSGDYSLQVENPYLLSASEEKGWSAPDGMIQLRGLLTGESILTITDNRTGETADLAIKVTDNYEALWISSLYWDESSSKIMDNEHPVFSKIPFVFLINNQARDVYFADRNGENSLTGNGIRIQGKGTYSLTMEDDKPCLTLTYAEDENGQLTDDASAVSTPHKFEITQSSEFLLHRLDETLNLGWETIAKAYPDSLRGEAITMKGVNSTYQLDAKFEQITISTGVLN</sequence>
<dbReference type="Proteomes" id="UP000294848">
    <property type="component" value="Unassembled WGS sequence"/>
</dbReference>
<protein>
    <submittedName>
        <fullName evidence="1">Uncharacterized protein</fullName>
    </submittedName>
</protein>
<evidence type="ECO:0000313" key="1">
    <source>
        <dbReference type="EMBL" id="TDN98944.1"/>
    </source>
</evidence>
<proteinExistence type="predicted"/>
<dbReference type="AlphaFoldDB" id="A0A4R6GW27"/>